<dbReference type="EMBL" id="JAZDQJ010000063">
    <property type="protein sequence ID" value="MEE1937458.1"/>
    <property type="molecule type" value="Genomic_DNA"/>
</dbReference>
<keyword evidence="2" id="KW-1185">Reference proteome</keyword>
<evidence type="ECO:0000313" key="2">
    <source>
        <dbReference type="Proteomes" id="UP001335100"/>
    </source>
</evidence>
<accession>A0ABU7I1C7</accession>
<organism evidence="1 2">
    <name type="scientific">Pseudomonas ulcerans</name>
    <dbReference type="NCBI Taxonomy" id="3115852"/>
    <lineage>
        <taxon>Bacteria</taxon>
        <taxon>Pseudomonadati</taxon>
        <taxon>Pseudomonadota</taxon>
        <taxon>Gammaproteobacteria</taxon>
        <taxon>Pseudomonadales</taxon>
        <taxon>Pseudomonadaceae</taxon>
        <taxon>Pseudomonas</taxon>
    </lineage>
</organism>
<dbReference type="Proteomes" id="UP001335100">
    <property type="component" value="Unassembled WGS sequence"/>
</dbReference>
<reference evidence="1 2" key="1">
    <citation type="submission" date="2024-01" db="EMBL/GenBank/DDBJ databases">
        <title>Unpublished Manusciprt.</title>
        <authorList>
            <person name="Duman M."/>
            <person name="Valdes E.G."/>
            <person name="Ajmi N."/>
            <person name="Altun S."/>
            <person name="Saticioglu I.B."/>
        </authorList>
    </citation>
    <scope>NUCLEOTIDE SEQUENCE [LARGE SCALE GENOMIC DNA]</scope>
    <source>
        <strain evidence="1 2">148P</strain>
    </source>
</reference>
<proteinExistence type="predicted"/>
<sequence>MKKIVPDPPRITTVHTRFSACNESHKPLFAVCEGVDIEDALVHLSMTLRSAFETNVQVCEQVDRGVVGLAWATYHSLEIGLALVESMLAGLAGEKGAG</sequence>
<dbReference type="Pfam" id="PF11275">
    <property type="entry name" value="DUF3077"/>
    <property type="match status" value="1"/>
</dbReference>
<gene>
    <name evidence="1" type="ORF">V0R50_29890</name>
</gene>
<dbReference type="InterPro" id="IPR021427">
    <property type="entry name" value="DUF3077"/>
</dbReference>
<dbReference type="RefSeq" id="WP_330078110.1">
    <property type="nucleotide sequence ID" value="NZ_JAZDQJ010000063.1"/>
</dbReference>
<name>A0ABU7I1C7_9PSED</name>
<evidence type="ECO:0000313" key="1">
    <source>
        <dbReference type="EMBL" id="MEE1937458.1"/>
    </source>
</evidence>
<protein>
    <submittedName>
        <fullName evidence="1">DUF3077 domain-containing protein</fullName>
    </submittedName>
</protein>
<comment type="caution">
    <text evidence="1">The sequence shown here is derived from an EMBL/GenBank/DDBJ whole genome shotgun (WGS) entry which is preliminary data.</text>
</comment>